<dbReference type="Pfam" id="PF19423">
    <property type="entry name" value="E3_UBR4_N"/>
    <property type="match status" value="2"/>
</dbReference>
<feature type="domain" description="E3 ubiquitin-protein ligase UBR4 N-terminal" evidence="1">
    <location>
        <begin position="1"/>
        <end position="389"/>
    </location>
</feature>
<dbReference type="InterPro" id="IPR045189">
    <property type="entry name" value="UBR4-like"/>
</dbReference>
<dbReference type="PANTHER" id="PTHR21725">
    <property type="entry name" value="E3 UBIQUITIN-PROTEIN LIGASE UBR4"/>
    <property type="match status" value="1"/>
</dbReference>
<evidence type="ECO:0000259" key="1">
    <source>
        <dbReference type="Pfam" id="PF19423"/>
    </source>
</evidence>
<dbReference type="Proteomes" id="UP000735302">
    <property type="component" value="Unassembled WGS sequence"/>
</dbReference>
<reference evidence="2 3" key="1">
    <citation type="journal article" date="2021" name="Elife">
        <title>Chloroplast acquisition without the gene transfer in kleptoplastic sea slugs, Plakobranchus ocellatus.</title>
        <authorList>
            <person name="Maeda T."/>
            <person name="Takahashi S."/>
            <person name="Yoshida T."/>
            <person name="Shimamura S."/>
            <person name="Takaki Y."/>
            <person name="Nagai Y."/>
            <person name="Toyoda A."/>
            <person name="Suzuki Y."/>
            <person name="Arimoto A."/>
            <person name="Ishii H."/>
            <person name="Satoh N."/>
            <person name="Nishiyama T."/>
            <person name="Hasebe M."/>
            <person name="Maruyama T."/>
            <person name="Minagawa J."/>
            <person name="Obokata J."/>
            <person name="Shigenobu S."/>
        </authorList>
    </citation>
    <scope>NUCLEOTIDE SEQUENCE [LARGE SCALE GENOMIC DNA]</scope>
</reference>
<accession>A0AAV4A1P1</accession>
<protein>
    <submittedName>
        <fullName evidence="2">E3 ubiquitin-protein ligase ubr4</fullName>
    </submittedName>
</protein>
<dbReference type="EMBL" id="BLXT01003349">
    <property type="protein sequence ID" value="GFO01534.1"/>
    <property type="molecule type" value="Genomic_DNA"/>
</dbReference>
<comment type="caution">
    <text evidence="2">The sequence shown here is derived from an EMBL/GenBank/DDBJ whole genome shotgun (WGS) entry which is preliminary data.</text>
</comment>
<dbReference type="InterPro" id="IPR045841">
    <property type="entry name" value="E3_UBR4_N"/>
</dbReference>
<feature type="domain" description="E3 ubiquitin-protein ligase UBR4 N-terminal" evidence="1">
    <location>
        <begin position="392"/>
        <end position="548"/>
    </location>
</feature>
<organism evidence="2 3">
    <name type="scientific">Plakobranchus ocellatus</name>
    <dbReference type="NCBI Taxonomy" id="259542"/>
    <lineage>
        <taxon>Eukaryota</taxon>
        <taxon>Metazoa</taxon>
        <taxon>Spiralia</taxon>
        <taxon>Lophotrochozoa</taxon>
        <taxon>Mollusca</taxon>
        <taxon>Gastropoda</taxon>
        <taxon>Heterobranchia</taxon>
        <taxon>Euthyneura</taxon>
        <taxon>Panpulmonata</taxon>
        <taxon>Sacoglossa</taxon>
        <taxon>Placobranchoidea</taxon>
        <taxon>Plakobranchidae</taxon>
        <taxon>Plakobranchus</taxon>
    </lineage>
</organism>
<evidence type="ECO:0000313" key="3">
    <source>
        <dbReference type="Proteomes" id="UP000735302"/>
    </source>
</evidence>
<sequence length="548" mass="61981">MNFFNVYLLASRNANIRTISRSSITQDHVTMIAQLTKDLDKECARLDSDKGYASISVVLARFNHNLVATNCLSTQLQDYYLTVLRVSPFGADAWSLTVYPRSLAVLVSVILHRQQQERSQKSGGISPRAPANSADSAVINVWNKFLKRLQFAIENTETATEILDDVNVEHMQVLLFLFHGLSLSQKKQILVKICQIIQEVAQIERSVIEKTIPLALSRLVLVFEYLLHYFYDPPSQLMEQVQHNLFTSQTVPSDKTSQYGPSKYFPCREVEENFRRALPALDPQEAGSMRPRFYNLCPPDPSMQETSRVDGLAVNVLLGKEYKLDYSQLYSSCVGLLMAGSQCDKTKEKLSSLDASAMHYHFLLLWRLLSCLPPSADYIRMLSTTDLGMGRAYRNAFASDPLPSESYIDAIHSAHMVTLSGQSPFCINASLRHVLQSLVRFGSDLIVWCPGVTSNSELMRVMLPLIYDVTTEYLGDMAKFLGPIDDPRFEEKSYRYAIQACDQIIVEFSDEESALDEKIFYECIKFMETSLEKPAARKAFKAVYTETA</sequence>
<dbReference type="AlphaFoldDB" id="A0AAV4A1P1"/>
<keyword evidence="3" id="KW-1185">Reference proteome</keyword>
<dbReference type="PANTHER" id="PTHR21725:SF1">
    <property type="entry name" value="E3 UBIQUITIN-PROTEIN LIGASE UBR4"/>
    <property type="match status" value="1"/>
</dbReference>
<gene>
    <name evidence="2" type="ORF">PoB_002803900</name>
</gene>
<proteinExistence type="predicted"/>
<name>A0AAV4A1P1_9GAST</name>
<evidence type="ECO:0000313" key="2">
    <source>
        <dbReference type="EMBL" id="GFO01534.1"/>
    </source>
</evidence>
<feature type="non-terminal residue" evidence="2">
    <location>
        <position position="548"/>
    </location>
</feature>